<dbReference type="AlphaFoldDB" id="A0A9D2JSP7"/>
<dbReference type="Gene3D" id="3.30.1240.10">
    <property type="match status" value="1"/>
</dbReference>
<dbReference type="EMBL" id="DXBG01000231">
    <property type="protein sequence ID" value="HIZ66170.1"/>
    <property type="molecule type" value="Genomic_DNA"/>
</dbReference>
<dbReference type="Gene3D" id="3.40.50.1000">
    <property type="entry name" value="HAD superfamily/HAD-like"/>
    <property type="match status" value="1"/>
</dbReference>
<evidence type="ECO:0000313" key="1">
    <source>
        <dbReference type="EMBL" id="HIZ66170.1"/>
    </source>
</evidence>
<dbReference type="CDD" id="cd07516">
    <property type="entry name" value="HAD_Pase"/>
    <property type="match status" value="1"/>
</dbReference>
<dbReference type="InterPro" id="IPR023214">
    <property type="entry name" value="HAD_sf"/>
</dbReference>
<accession>A0A9D2JSP7</accession>
<dbReference type="SFLD" id="SFLDG01140">
    <property type="entry name" value="C2.B:_Phosphomannomutase_and_P"/>
    <property type="match status" value="1"/>
</dbReference>
<evidence type="ECO:0000313" key="2">
    <source>
        <dbReference type="Proteomes" id="UP000824056"/>
    </source>
</evidence>
<proteinExistence type="predicted"/>
<comment type="caution">
    <text evidence="1">The sequence shown here is derived from an EMBL/GenBank/DDBJ whole genome shotgun (WGS) entry which is preliminary data.</text>
</comment>
<sequence length="282" mass="30846">MSVSKIRCIVTDLDGTALNPQGRLSHRNRRAIEAAISQGIQVIIASGRSLESLPGDIKDIEGIRYAVTSNGAAVYDIQTGTCLRQYKLEAETVEEILRETREWPVALEGFIDGKPYAQKEYVERPVSFGASGRAVGYIQSTRTPIEDMRAFLSCHKEELESIDVVVKSEEEKRKLWKTLEQNVSNVYITSSVPQLLEISHEKAGKVSGVSFLLEQLNCPREALAAFGDGDNDREMLEYAGLGIAMENAAPSCKAAADFITGSNQEDGVGTAIWGILEGEICT</sequence>
<gene>
    <name evidence="1" type="ORF">H9809_09780</name>
</gene>
<reference evidence="1" key="2">
    <citation type="submission" date="2021-04" db="EMBL/GenBank/DDBJ databases">
        <authorList>
            <person name="Gilroy R."/>
        </authorList>
    </citation>
    <scope>NUCLEOTIDE SEQUENCE</scope>
    <source>
        <strain evidence="1">1068</strain>
    </source>
</reference>
<dbReference type="InterPro" id="IPR006379">
    <property type="entry name" value="HAD-SF_hydro_IIB"/>
</dbReference>
<name>A0A9D2JSP7_9FIRM</name>
<dbReference type="GO" id="GO:0000287">
    <property type="term" value="F:magnesium ion binding"/>
    <property type="evidence" value="ECO:0007669"/>
    <property type="project" value="TreeGrafter"/>
</dbReference>
<reference evidence="1" key="1">
    <citation type="journal article" date="2021" name="PeerJ">
        <title>Extensive microbial diversity within the chicken gut microbiome revealed by metagenomics and culture.</title>
        <authorList>
            <person name="Gilroy R."/>
            <person name="Ravi A."/>
            <person name="Getino M."/>
            <person name="Pursley I."/>
            <person name="Horton D.L."/>
            <person name="Alikhan N.F."/>
            <person name="Baker D."/>
            <person name="Gharbi K."/>
            <person name="Hall N."/>
            <person name="Watson M."/>
            <person name="Adriaenssens E.M."/>
            <person name="Foster-Nyarko E."/>
            <person name="Jarju S."/>
            <person name="Secka A."/>
            <person name="Antonio M."/>
            <person name="Oren A."/>
            <person name="Chaudhuri R.R."/>
            <person name="La Ragione R."/>
            <person name="Hildebrand F."/>
            <person name="Pallen M.J."/>
        </authorList>
    </citation>
    <scope>NUCLEOTIDE SEQUENCE</scope>
    <source>
        <strain evidence="1">1068</strain>
    </source>
</reference>
<dbReference type="NCBIfam" id="TIGR01484">
    <property type="entry name" value="HAD-SF-IIB"/>
    <property type="match status" value="1"/>
</dbReference>
<dbReference type="InterPro" id="IPR036412">
    <property type="entry name" value="HAD-like_sf"/>
</dbReference>
<dbReference type="PANTHER" id="PTHR10000:SF8">
    <property type="entry name" value="HAD SUPERFAMILY HYDROLASE-LIKE, TYPE 3"/>
    <property type="match status" value="1"/>
</dbReference>
<dbReference type="NCBIfam" id="TIGR00099">
    <property type="entry name" value="Cof-subfamily"/>
    <property type="match status" value="1"/>
</dbReference>
<dbReference type="InterPro" id="IPR000150">
    <property type="entry name" value="Cof"/>
</dbReference>
<dbReference type="GO" id="GO:0005829">
    <property type="term" value="C:cytosol"/>
    <property type="evidence" value="ECO:0007669"/>
    <property type="project" value="TreeGrafter"/>
</dbReference>
<dbReference type="SFLD" id="SFLDS00003">
    <property type="entry name" value="Haloacid_Dehalogenase"/>
    <property type="match status" value="1"/>
</dbReference>
<keyword evidence="1" id="KW-0378">Hydrolase</keyword>
<organism evidence="1 2">
    <name type="scientific">Candidatus Blautia pullicola</name>
    <dbReference type="NCBI Taxonomy" id="2838498"/>
    <lineage>
        <taxon>Bacteria</taxon>
        <taxon>Bacillati</taxon>
        <taxon>Bacillota</taxon>
        <taxon>Clostridia</taxon>
        <taxon>Lachnospirales</taxon>
        <taxon>Lachnospiraceae</taxon>
        <taxon>Blautia</taxon>
    </lineage>
</organism>
<dbReference type="PANTHER" id="PTHR10000">
    <property type="entry name" value="PHOSPHOSERINE PHOSPHATASE"/>
    <property type="match status" value="1"/>
</dbReference>
<dbReference type="PROSITE" id="PS01229">
    <property type="entry name" value="COF_2"/>
    <property type="match status" value="1"/>
</dbReference>
<dbReference type="GO" id="GO:0016791">
    <property type="term" value="F:phosphatase activity"/>
    <property type="evidence" value="ECO:0007669"/>
    <property type="project" value="TreeGrafter"/>
</dbReference>
<dbReference type="Proteomes" id="UP000824056">
    <property type="component" value="Unassembled WGS sequence"/>
</dbReference>
<dbReference type="SUPFAM" id="SSF56784">
    <property type="entry name" value="HAD-like"/>
    <property type="match status" value="1"/>
</dbReference>
<protein>
    <submittedName>
        <fullName evidence="1">Cof-type HAD-IIB family hydrolase</fullName>
    </submittedName>
</protein>
<dbReference type="Pfam" id="PF08282">
    <property type="entry name" value="Hydrolase_3"/>
    <property type="match status" value="1"/>
</dbReference>